<evidence type="ECO:0000256" key="1">
    <source>
        <dbReference type="SAM" id="MobiDB-lite"/>
    </source>
</evidence>
<dbReference type="KEGG" id="gsl:Gasu_07110"/>
<keyword evidence="3" id="KW-1185">Reference proteome</keyword>
<dbReference type="PANTHER" id="PTHR13282:SF6">
    <property type="entry name" value="PROTEIN FAM32A"/>
    <property type="match status" value="1"/>
</dbReference>
<feature type="region of interest" description="Disordered" evidence="1">
    <location>
        <begin position="1"/>
        <end position="62"/>
    </location>
</feature>
<sequence length="96" mass="11385">MGDYENVQRGPLKLKKGISKTKRKKNEVYEPIRTSAKTSEGRTEAEKRFEEKRKQRTEDKLRKEAQISYRSKVEKFNEQLSKEPEHFDVPKVCPTK</sequence>
<dbReference type="GeneID" id="17090567"/>
<feature type="compositionally biased region" description="Basic and acidic residues" evidence="1">
    <location>
        <begin position="39"/>
        <end position="62"/>
    </location>
</feature>
<proteinExistence type="predicted"/>
<accession>M2W7Z3</accession>
<dbReference type="Gramene" id="EME31961">
    <property type="protein sequence ID" value="EME31961"/>
    <property type="gene ID" value="Gasu_07110"/>
</dbReference>
<dbReference type="PANTHER" id="PTHR13282">
    <property type="entry name" value="PROTEIN FAM32A"/>
    <property type="match status" value="1"/>
</dbReference>
<name>M2W7Z3_GALSU</name>
<gene>
    <name evidence="2" type="ORF">Gasu_07110</name>
</gene>
<dbReference type="EMBL" id="KB454488">
    <property type="protein sequence ID" value="EME31961.1"/>
    <property type="molecule type" value="Genomic_DNA"/>
</dbReference>
<evidence type="ECO:0000313" key="2">
    <source>
        <dbReference type="EMBL" id="EME31961.1"/>
    </source>
</evidence>
<dbReference type="STRING" id="130081.M2W7Z3"/>
<organism evidence="2 3">
    <name type="scientific">Galdieria sulphuraria</name>
    <name type="common">Red alga</name>
    <dbReference type="NCBI Taxonomy" id="130081"/>
    <lineage>
        <taxon>Eukaryota</taxon>
        <taxon>Rhodophyta</taxon>
        <taxon>Bangiophyceae</taxon>
        <taxon>Galdieriales</taxon>
        <taxon>Galdieriaceae</taxon>
        <taxon>Galdieria</taxon>
    </lineage>
</organism>
<dbReference type="OrthoDB" id="205403at2759"/>
<dbReference type="OMA" id="MSDEYQH"/>
<protein>
    <submittedName>
        <fullName evidence="2">Uncharacterized protein</fullName>
    </submittedName>
</protein>
<reference evidence="3" key="1">
    <citation type="journal article" date="2013" name="Science">
        <title>Gene transfer from bacteria and archaea facilitated evolution of an extremophilic eukaryote.</title>
        <authorList>
            <person name="Schonknecht G."/>
            <person name="Chen W.H."/>
            <person name="Ternes C.M."/>
            <person name="Barbier G.G."/>
            <person name="Shrestha R.P."/>
            <person name="Stanke M."/>
            <person name="Brautigam A."/>
            <person name="Baker B.J."/>
            <person name="Banfield J.F."/>
            <person name="Garavito R.M."/>
            <person name="Carr K."/>
            <person name="Wilkerson C."/>
            <person name="Rensing S.A."/>
            <person name="Gagneul D."/>
            <person name="Dickenson N.E."/>
            <person name="Oesterhelt C."/>
            <person name="Lercher M.J."/>
            <person name="Weber A.P."/>
        </authorList>
    </citation>
    <scope>NUCLEOTIDE SEQUENCE [LARGE SCALE GENOMIC DNA]</scope>
    <source>
        <strain evidence="3">074W</strain>
    </source>
</reference>
<evidence type="ECO:0000313" key="3">
    <source>
        <dbReference type="Proteomes" id="UP000030680"/>
    </source>
</evidence>
<dbReference type="Proteomes" id="UP000030680">
    <property type="component" value="Unassembled WGS sequence"/>
</dbReference>
<dbReference type="AlphaFoldDB" id="M2W7Z3"/>
<dbReference type="InterPro" id="IPR013865">
    <property type="entry name" value="FAM32A"/>
</dbReference>
<feature type="compositionally biased region" description="Basic residues" evidence="1">
    <location>
        <begin position="12"/>
        <end position="25"/>
    </location>
</feature>
<dbReference type="GO" id="GO:0005730">
    <property type="term" value="C:nucleolus"/>
    <property type="evidence" value="ECO:0007669"/>
    <property type="project" value="TreeGrafter"/>
</dbReference>
<dbReference type="RefSeq" id="XP_005708481.1">
    <property type="nucleotide sequence ID" value="XM_005708424.1"/>
</dbReference>